<dbReference type="AlphaFoldDB" id="A0A9W6W304"/>
<comment type="caution">
    <text evidence="1">The sequence shown here is derived from an EMBL/GenBank/DDBJ whole genome shotgun (WGS) entry which is preliminary data.</text>
</comment>
<evidence type="ECO:0000313" key="2">
    <source>
        <dbReference type="Proteomes" id="UP001165074"/>
    </source>
</evidence>
<keyword evidence="2" id="KW-1185">Reference proteome</keyword>
<evidence type="ECO:0000313" key="1">
    <source>
        <dbReference type="EMBL" id="GLY87486.1"/>
    </source>
</evidence>
<dbReference type="EMBL" id="BSTK01000008">
    <property type="protein sequence ID" value="GLY87486.1"/>
    <property type="molecule type" value="Genomic_DNA"/>
</dbReference>
<dbReference type="Proteomes" id="UP001165074">
    <property type="component" value="Unassembled WGS sequence"/>
</dbReference>
<gene>
    <name evidence="1" type="ORF">Airi02_054150</name>
</gene>
<accession>A0A9W6W304</accession>
<sequence length="231" mass="26034">MQESDAEDFPCLRSALDALYVTFGSGAGSENRQSGSVRVGSLLPPGEANFDSFMSGIMRLENIGLHKEMLPSVLELLGKEVVDSADYAWLIMNGIAVYWQDWPEGERAAIQVFMRAWWRATLSEFPRRLDVFQFFNIIGTMKIDVYPYLSYWENCADRPAVRHLAWLVTDFTVHGASNARWYDELESWIDSVAPRRILEAALSADPDAVVAQEISSALNIMRSWGRGEDGN</sequence>
<reference evidence="1" key="1">
    <citation type="submission" date="2023-03" db="EMBL/GenBank/DDBJ databases">
        <title>Actinoallomurus iriomotensis NBRC 103684.</title>
        <authorList>
            <person name="Ichikawa N."/>
            <person name="Sato H."/>
            <person name="Tonouchi N."/>
        </authorList>
    </citation>
    <scope>NUCLEOTIDE SEQUENCE</scope>
    <source>
        <strain evidence="1">NBRC 103684</strain>
    </source>
</reference>
<dbReference type="RefSeq" id="WP_285576573.1">
    <property type="nucleotide sequence ID" value="NZ_BSTK01000008.1"/>
</dbReference>
<name>A0A9W6W304_9ACTN</name>
<organism evidence="1 2">
    <name type="scientific">Actinoallomurus iriomotensis</name>
    <dbReference type="NCBI Taxonomy" id="478107"/>
    <lineage>
        <taxon>Bacteria</taxon>
        <taxon>Bacillati</taxon>
        <taxon>Actinomycetota</taxon>
        <taxon>Actinomycetes</taxon>
        <taxon>Streptosporangiales</taxon>
        <taxon>Thermomonosporaceae</taxon>
        <taxon>Actinoallomurus</taxon>
    </lineage>
</organism>
<proteinExistence type="predicted"/>
<protein>
    <submittedName>
        <fullName evidence="1">Uncharacterized protein</fullName>
    </submittedName>
</protein>